<evidence type="ECO:0000256" key="7">
    <source>
        <dbReference type="SAM" id="Coils"/>
    </source>
</evidence>
<keyword evidence="4" id="KW-0808">Transferase</keyword>
<sequence length="714" mass="84774">MEQKDNVTVDLGHQNQKKFYKELETQIRTAKKEKLFLKNTVIQDNNITIEIEGDELSGFDKLELLLSQKNGDILWTETIDFNQVVSGTITVDLNKFVKTFFKSQYSKWSVDILGLKKKESFLFSMKKESKDKEVDLRNKSESLIGYFGDGEFEKVCWCMYGYYNRYNTLLFDVNYKFKSYTQFVQGEVRKVTISGGRIKINAELEDCGMKPIGMIGRRRLTKAVDLNGIKFNCKVKQKDTVTYITGELDLSEFEFTSDYIDIFLLVEKDGFVYDLFLNTKNKRINKKFQKLFRPIHYKIDEENILFPYTTVSSNLAFDCRKIAPYDKFAFRLKERIARVIFRILKKKMEQKNIMLVYEKYCEAAQENGFYFFQYCMENGMEKYMKKEIYFVIDYNSSQYENVKQYGNRVLNYLSIKHMVYLQGAKLLVSSETKSHSYVRRSNATSIRRRLDNTPSVFLQHGVIAFKQLPFMIKSNRNSRTNLFITSSFIEKGIILDKFEYDENEVAVTGLARWDLIEDKSDTCREILLMPTWRRDLEEVSDEEFQESEYFLQYMHLLNSERLYTILEQNNLHLNFYIHPQLRRFIGKFSSTHPNIHLIPFGEEPLNELIMRCSLMITDYSSAIWDVYYQGKPALFYQFDFNEYNYSQGSYFDLETELFGDVSYKQEDLLARIEEMITREFKEKEEYAKLREEYLPYIDHNNRKRTCDAILKAGL</sequence>
<keyword evidence="6" id="KW-0472">Membrane</keyword>
<dbReference type="InterPro" id="IPR043149">
    <property type="entry name" value="TagF_N"/>
</dbReference>
<dbReference type="GO" id="GO:0019350">
    <property type="term" value="P:teichoic acid biosynthetic process"/>
    <property type="evidence" value="ECO:0007669"/>
    <property type="project" value="UniProtKB-KW"/>
</dbReference>
<comment type="subcellular location">
    <subcellularLocation>
        <location evidence="1">Cell membrane</location>
        <topology evidence="1">Peripheral membrane protein</topology>
    </subcellularLocation>
</comment>
<dbReference type="PANTHER" id="PTHR37316">
    <property type="entry name" value="TEICHOIC ACID GLYCEROL-PHOSPHATE PRIMASE"/>
    <property type="match status" value="1"/>
</dbReference>
<dbReference type="PANTHER" id="PTHR37316:SF3">
    <property type="entry name" value="TEICHOIC ACID GLYCEROL-PHOSPHATE TRANSFERASE"/>
    <property type="match status" value="1"/>
</dbReference>
<dbReference type="Proteomes" id="UP000255036">
    <property type="component" value="Unassembled WGS sequence"/>
</dbReference>
<name>A0A371AR94_9FIRM</name>
<evidence type="ECO:0000256" key="3">
    <source>
        <dbReference type="ARBA" id="ARBA00022475"/>
    </source>
</evidence>
<proteinExistence type="inferred from homology"/>
<dbReference type="Gene3D" id="3.40.50.11820">
    <property type="match status" value="1"/>
</dbReference>
<accession>A0A371AR94</accession>
<comment type="similarity">
    <text evidence="2">Belongs to the CDP-glycerol glycerophosphotransferase family.</text>
</comment>
<dbReference type="AlphaFoldDB" id="A0A371AR94"/>
<evidence type="ECO:0000256" key="6">
    <source>
        <dbReference type="ARBA" id="ARBA00023136"/>
    </source>
</evidence>
<dbReference type="Gene3D" id="3.40.50.12580">
    <property type="match status" value="1"/>
</dbReference>
<dbReference type="RefSeq" id="WP_115483271.1">
    <property type="nucleotide sequence ID" value="NZ_QRCT01000050.1"/>
</dbReference>
<protein>
    <recommendedName>
        <fullName evidence="10">Teichoic acid biosynthesis protein TagF</fullName>
    </recommendedName>
</protein>
<evidence type="ECO:0000313" key="8">
    <source>
        <dbReference type="EMBL" id="RDU22101.1"/>
    </source>
</evidence>
<dbReference type="OrthoDB" id="9807097at2"/>
<reference evidence="8 9" key="1">
    <citation type="submission" date="2018-07" db="EMBL/GenBank/DDBJ databases">
        <title>Anaerosacharophilus polymeroproducens gen. nov. sp. nov., an anaerobic bacterium isolated from salt field.</title>
        <authorList>
            <person name="Kim W."/>
            <person name="Yang S.-H."/>
            <person name="Oh J."/>
            <person name="Lee J.-H."/>
            <person name="Kwon K.K."/>
        </authorList>
    </citation>
    <scope>NUCLEOTIDE SEQUENCE [LARGE SCALE GENOMIC DNA]</scope>
    <source>
        <strain evidence="8 9">MCWD5</strain>
    </source>
</reference>
<dbReference type="GO" id="GO:0005886">
    <property type="term" value="C:plasma membrane"/>
    <property type="evidence" value="ECO:0007669"/>
    <property type="project" value="UniProtKB-SubCell"/>
</dbReference>
<organism evidence="8 9">
    <name type="scientific">Anaerosacchariphilus polymeriproducens</name>
    <dbReference type="NCBI Taxonomy" id="1812858"/>
    <lineage>
        <taxon>Bacteria</taxon>
        <taxon>Bacillati</taxon>
        <taxon>Bacillota</taxon>
        <taxon>Clostridia</taxon>
        <taxon>Lachnospirales</taxon>
        <taxon>Lachnospiraceae</taxon>
        <taxon>Anaerosacchariphilus</taxon>
    </lineage>
</organism>
<keyword evidence="5" id="KW-0777">Teichoic acid biosynthesis</keyword>
<gene>
    <name evidence="8" type="ORF">DWV06_16360</name>
</gene>
<dbReference type="InterPro" id="IPR007554">
    <property type="entry name" value="Glycerophosphate_synth"/>
</dbReference>
<evidence type="ECO:0000256" key="4">
    <source>
        <dbReference type="ARBA" id="ARBA00022679"/>
    </source>
</evidence>
<evidence type="ECO:0000256" key="1">
    <source>
        <dbReference type="ARBA" id="ARBA00004202"/>
    </source>
</evidence>
<evidence type="ECO:0000256" key="5">
    <source>
        <dbReference type="ARBA" id="ARBA00022944"/>
    </source>
</evidence>
<feature type="coiled-coil region" evidence="7">
    <location>
        <begin position="13"/>
        <end position="40"/>
    </location>
</feature>
<evidence type="ECO:0008006" key="10">
    <source>
        <dbReference type="Google" id="ProtNLM"/>
    </source>
</evidence>
<dbReference type="Pfam" id="PF04464">
    <property type="entry name" value="Glyphos_transf"/>
    <property type="match status" value="1"/>
</dbReference>
<evidence type="ECO:0000313" key="9">
    <source>
        <dbReference type="Proteomes" id="UP000255036"/>
    </source>
</evidence>
<keyword evidence="3" id="KW-1003">Cell membrane</keyword>
<evidence type="ECO:0000256" key="2">
    <source>
        <dbReference type="ARBA" id="ARBA00010488"/>
    </source>
</evidence>
<dbReference type="InterPro" id="IPR043148">
    <property type="entry name" value="TagF_C"/>
</dbReference>
<dbReference type="EMBL" id="QRCT01000050">
    <property type="protein sequence ID" value="RDU22101.1"/>
    <property type="molecule type" value="Genomic_DNA"/>
</dbReference>
<dbReference type="InterPro" id="IPR051612">
    <property type="entry name" value="Teichoic_Acid_Biosynth"/>
</dbReference>
<dbReference type="SUPFAM" id="SSF53756">
    <property type="entry name" value="UDP-Glycosyltransferase/glycogen phosphorylase"/>
    <property type="match status" value="1"/>
</dbReference>
<keyword evidence="7" id="KW-0175">Coiled coil</keyword>
<dbReference type="GO" id="GO:0047355">
    <property type="term" value="F:CDP-glycerol glycerophosphotransferase activity"/>
    <property type="evidence" value="ECO:0007669"/>
    <property type="project" value="InterPro"/>
</dbReference>
<keyword evidence="9" id="KW-1185">Reference proteome</keyword>
<comment type="caution">
    <text evidence="8">The sequence shown here is derived from an EMBL/GenBank/DDBJ whole genome shotgun (WGS) entry which is preliminary data.</text>
</comment>